<evidence type="ECO:0000313" key="2">
    <source>
        <dbReference type="Proteomes" id="UP000319716"/>
    </source>
</evidence>
<sequence length="59" mass="6777">MIPELQKFTKKIPLHTNIQGRSSLLAICLRLYQAKLCVPRCAIWNFSGPKNSKTKKLLH</sequence>
<accession>A0A4Y1ZBF1</accession>
<organism evidence="1 2">
    <name type="scientific">Sporolactobacillus inulinus</name>
    <dbReference type="NCBI Taxonomy" id="2078"/>
    <lineage>
        <taxon>Bacteria</taxon>
        <taxon>Bacillati</taxon>
        <taxon>Bacillota</taxon>
        <taxon>Bacilli</taxon>
        <taxon>Bacillales</taxon>
        <taxon>Sporolactobacillaceae</taxon>
        <taxon>Sporolactobacillus</taxon>
    </lineage>
</organism>
<gene>
    <name evidence="1" type="ORF">NBRC111894_1622</name>
</gene>
<dbReference type="EMBL" id="BEXB01000010">
    <property type="protein sequence ID" value="GAY76068.1"/>
    <property type="molecule type" value="Genomic_DNA"/>
</dbReference>
<comment type="caution">
    <text evidence="1">The sequence shown here is derived from an EMBL/GenBank/DDBJ whole genome shotgun (WGS) entry which is preliminary data.</text>
</comment>
<dbReference type="AlphaFoldDB" id="A0A4Y1ZBF1"/>
<reference evidence="1 2" key="1">
    <citation type="submission" date="2017-11" db="EMBL/GenBank/DDBJ databases">
        <title>Draft Genome Sequence of Sporolactobacillus inulinus NBRC 111894 Isolated from Koso, a Japanese Sugar-Vegetable Fermented Beverage.</title>
        <authorList>
            <person name="Chiou T.Y."/>
            <person name="Oshima K."/>
            <person name="Suda W."/>
            <person name="Hattori M."/>
            <person name="Takahashi T."/>
        </authorList>
    </citation>
    <scope>NUCLEOTIDE SEQUENCE [LARGE SCALE GENOMIC DNA]</scope>
    <source>
        <strain evidence="1 2">NBRC111894</strain>
    </source>
</reference>
<proteinExistence type="predicted"/>
<dbReference type="Proteomes" id="UP000319716">
    <property type="component" value="Unassembled WGS sequence"/>
</dbReference>
<name>A0A4Y1ZBF1_9BACL</name>
<evidence type="ECO:0000313" key="1">
    <source>
        <dbReference type="EMBL" id="GAY76068.1"/>
    </source>
</evidence>
<protein>
    <submittedName>
        <fullName evidence="1">Uncharacterized protein</fullName>
    </submittedName>
</protein>